<evidence type="ECO:0000313" key="6">
    <source>
        <dbReference type="EMBL" id="RCA11662.1"/>
    </source>
</evidence>
<feature type="transmembrane region" description="Helical" evidence="5">
    <location>
        <begin position="142"/>
        <end position="160"/>
    </location>
</feature>
<feature type="transmembrane region" description="Helical" evidence="5">
    <location>
        <begin position="218"/>
        <end position="241"/>
    </location>
</feature>
<dbReference type="InterPro" id="IPR001807">
    <property type="entry name" value="ClC"/>
</dbReference>
<feature type="transmembrane region" description="Helical" evidence="5">
    <location>
        <begin position="45"/>
        <end position="64"/>
    </location>
</feature>
<dbReference type="GO" id="GO:0015108">
    <property type="term" value="F:chloride transmembrane transporter activity"/>
    <property type="evidence" value="ECO:0007669"/>
    <property type="project" value="InterPro"/>
</dbReference>
<evidence type="ECO:0000256" key="1">
    <source>
        <dbReference type="ARBA" id="ARBA00004141"/>
    </source>
</evidence>
<gene>
    <name evidence="6" type="ORF">EA71_02427</name>
</gene>
<keyword evidence="3 5" id="KW-1133">Transmembrane helix</keyword>
<keyword evidence="4 5" id="KW-0472">Membrane</keyword>
<dbReference type="PANTHER" id="PTHR43427">
    <property type="entry name" value="CHLORIDE CHANNEL PROTEIN CLC-E"/>
    <property type="match status" value="1"/>
</dbReference>
<accession>A0A367CH10</accession>
<dbReference type="CDD" id="cd00400">
    <property type="entry name" value="Voltage_gated_ClC"/>
    <property type="match status" value="1"/>
</dbReference>
<feature type="transmembrane region" description="Helical" evidence="5">
    <location>
        <begin position="7"/>
        <end position="33"/>
    </location>
</feature>
<feature type="transmembrane region" description="Helical" evidence="5">
    <location>
        <begin position="98"/>
        <end position="122"/>
    </location>
</feature>
<dbReference type="Proteomes" id="UP000252797">
    <property type="component" value="Unassembled WGS sequence"/>
</dbReference>
<comment type="caution">
    <text evidence="6">The sequence shown here is derived from an EMBL/GenBank/DDBJ whole genome shotgun (WGS) entry which is preliminary data.</text>
</comment>
<dbReference type="InterPro" id="IPR050368">
    <property type="entry name" value="ClC-type_chloride_channel"/>
</dbReference>
<proteinExistence type="predicted"/>
<evidence type="ECO:0000256" key="4">
    <source>
        <dbReference type="ARBA" id="ARBA00023136"/>
    </source>
</evidence>
<feature type="transmembrane region" description="Helical" evidence="5">
    <location>
        <begin position="372"/>
        <end position="392"/>
    </location>
</feature>
<name>A0A367CH10_9ENTE</name>
<feature type="transmembrane region" description="Helical" evidence="5">
    <location>
        <begin position="181"/>
        <end position="198"/>
    </location>
</feature>
<dbReference type="Gene3D" id="1.10.3080.10">
    <property type="entry name" value="Clc chloride channel"/>
    <property type="match status" value="1"/>
</dbReference>
<dbReference type="STRING" id="53345.LIU_12525"/>
<dbReference type="RefSeq" id="WP_113846223.1">
    <property type="nucleotide sequence ID" value="NZ_JBHKTF010000005.1"/>
</dbReference>
<comment type="subcellular location">
    <subcellularLocation>
        <location evidence="1">Membrane</location>
        <topology evidence="1">Multi-pass membrane protein</topology>
    </subcellularLocation>
</comment>
<dbReference type="SUPFAM" id="SSF81340">
    <property type="entry name" value="Clc chloride channel"/>
    <property type="match status" value="1"/>
</dbReference>
<evidence type="ECO:0008006" key="8">
    <source>
        <dbReference type="Google" id="ProtNLM"/>
    </source>
</evidence>
<evidence type="ECO:0000256" key="2">
    <source>
        <dbReference type="ARBA" id="ARBA00022692"/>
    </source>
</evidence>
<sequence length="408" mass="44636">MRFSALFVVYSCVLGLIVGAVAAFFLLVANFFIDLVWQDIPGMVSLPFYPMIVGVVGGVLVGLLQKHLGRYPTTIEETLGEFKKNNRVSYKGRIGKNILAALVVLMFGASLGPEAALAGVVGGMITWMGDHLKITFEHKDELLKLSIGTMLATIFRAPFAGISEVFDNKHPFKLKNKARKIGLYAISTLFGIVGFLFIEQFSPEESVFALHFSTTIQWEWQALLFAPLGWLVGGIFGWIFLKIEKLTNKMAEKINGIMTKAVLAGIGIGVFGLVSPYFLFSGEHQLLPLSKEALQFSFFNLVLLGIGKAILTNFCFAFGWRGGKIFPAIFSSTAIGFAFVSLFPYTPGLLVGVVVAASLTMILGQPYLSMSLLLFLFPIQFFPVILLSSLGLGKVKNFVEAKHAETSK</sequence>
<dbReference type="GO" id="GO:0016020">
    <property type="term" value="C:membrane"/>
    <property type="evidence" value="ECO:0007669"/>
    <property type="project" value="UniProtKB-SubCell"/>
</dbReference>
<dbReference type="AlphaFoldDB" id="A0A367CH10"/>
<feature type="transmembrane region" description="Helical" evidence="5">
    <location>
        <begin position="298"/>
        <end position="318"/>
    </location>
</feature>
<dbReference type="EMBL" id="LEPB01000004">
    <property type="protein sequence ID" value="RCA11662.1"/>
    <property type="molecule type" value="Genomic_DNA"/>
</dbReference>
<dbReference type="Pfam" id="PF00654">
    <property type="entry name" value="Voltage_CLC"/>
    <property type="match status" value="1"/>
</dbReference>
<evidence type="ECO:0000313" key="7">
    <source>
        <dbReference type="Proteomes" id="UP000252797"/>
    </source>
</evidence>
<dbReference type="PANTHER" id="PTHR43427:SF12">
    <property type="entry name" value="CHLORIDE TRANSPORTER"/>
    <property type="match status" value="1"/>
</dbReference>
<reference evidence="6 7" key="1">
    <citation type="submission" date="2015-06" db="EMBL/GenBank/DDBJ databases">
        <title>The Genome Sequence of Enterococcus durans 4EA1.</title>
        <authorList>
            <consortium name="The Broad Institute Genomics Platform"/>
            <consortium name="The Broad Institute Genome Sequencing Center for Infectious Disease"/>
            <person name="Earl A.M."/>
            <person name="Van Tyne D."/>
            <person name="Lebreton F."/>
            <person name="Saavedra J.T."/>
            <person name="Gilmore M.S."/>
            <person name="Manson Mcguire A."/>
            <person name="Clock S."/>
            <person name="Crupain M."/>
            <person name="Rangan U."/>
            <person name="Young S."/>
            <person name="Abouelleil A."/>
            <person name="Cao P."/>
            <person name="Chapman S.B."/>
            <person name="Griggs A."/>
            <person name="Priest M."/>
            <person name="Shea T."/>
            <person name="Wortman J."/>
            <person name="Nusbaum C."/>
            <person name="Birren B."/>
        </authorList>
    </citation>
    <scope>NUCLEOTIDE SEQUENCE [LARGE SCALE GENOMIC DNA]</scope>
    <source>
        <strain evidence="6 7">4EA1</strain>
    </source>
</reference>
<keyword evidence="2 5" id="KW-0812">Transmembrane</keyword>
<evidence type="ECO:0000256" key="5">
    <source>
        <dbReference type="SAM" id="Phobius"/>
    </source>
</evidence>
<protein>
    <recommendedName>
        <fullName evidence="8">Chloride channel protein</fullName>
    </recommendedName>
</protein>
<evidence type="ECO:0000256" key="3">
    <source>
        <dbReference type="ARBA" id="ARBA00022989"/>
    </source>
</evidence>
<organism evidence="6 7">
    <name type="scientific">Enterococcus durans</name>
    <dbReference type="NCBI Taxonomy" id="53345"/>
    <lineage>
        <taxon>Bacteria</taxon>
        <taxon>Bacillati</taxon>
        <taxon>Bacillota</taxon>
        <taxon>Bacilli</taxon>
        <taxon>Lactobacillales</taxon>
        <taxon>Enterococcaceae</taxon>
        <taxon>Enterococcus</taxon>
    </lineage>
</organism>
<dbReference type="InterPro" id="IPR014743">
    <property type="entry name" value="Cl-channel_core"/>
</dbReference>
<feature type="transmembrane region" description="Helical" evidence="5">
    <location>
        <begin position="261"/>
        <end position="278"/>
    </location>
</feature>